<dbReference type="InterPro" id="IPR011049">
    <property type="entry name" value="Serralysin-like_metalloprot_C"/>
</dbReference>
<dbReference type="Proteomes" id="UP000315010">
    <property type="component" value="Unassembled WGS sequence"/>
</dbReference>
<dbReference type="Gene3D" id="2.150.10.10">
    <property type="entry name" value="Serralysin-like metalloprotease, C-terminal"/>
    <property type="match status" value="3"/>
</dbReference>
<dbReference type="InterPro" id="IPR006626">
    <property type="entry name" value="PbH1"/>
</dbReference>
<evidence type="ECO:0000256" key="8">
    <source>
        <dbReference type="ARBA" id="ARBA00023136"/>
    </source>
</evidence>
<keyword evidence="4" id="KW-1003">Cell membrane</keyword>
<keyword evidence="8" id="KW-0472">Membrane</keyword>
<proteinExistence type="predicted"/>
<organism evidence="11 12">
    <name type="scientific">Novipirellula herctigrandis</name>
    <dbReference type="NCBI Taxonomy" id="2527986"/>
    <lineage>
        <taxon>Bacteria</taxon>
        <taxon>Pseudomonadati</taxon>
        <taxon>Planctomycetota</taxon>
        <taxon>Planctomycetia</taxon>
        <taxon>Pirellulales</taxon>
        <taxon>Pirellulaceae</taxon>
        <taxon>Novipirellula</taxon>
    </lineage>
</organism>
<dbReference type="SUPFAM" id="SSF51120">
    <property type="entry name" value="beta-Roll"/>
    <property type="match status" value="2"/>
</dbReference>
<keyword evidence="12" id="KW-1185">Reference proteome</keyword>
<dbReference type="InterPro" id="IPR050557">
    <property type="entry name" value="RTX_toxin/Mannuronan_C5-epim"/>
</dbReference>
<evidence type="ECO:0000256" key="1">
    <source>
        <dbReference type="ARBA" id="ARBA00004167"/>
    </source>
</evidence>
<dbReference type="SMART" id="SM00710">
    <property type="entry name" value="PbH1"/>
    <property type="match status" value="5"/>
</dbReference>
<dbReference type="PROSITE" id="PS51484">
    <property type="entry name" value="G8"/>
    <property type="match status" value="1"/>
</dbReference>
<evidence type="ECO:0000256" key="2">
    <source>
        <dbReference type="ARBA" id="ARBA00004236"/>
    </source>
</evidence>
<dbReference type="PRINTS" id="PR00313">
    <property type="entry name" value="CABNDNGRPT"/>
</dbReference>
<dbReference type="PANTHER" id="PTHR38340:SF1">
    <property type="entry name" value="S-LAYER PROTEIN"/>
    <property type="match status" value="1"/>
</dbReference>
<dbReference type="InterPro" id="IPR012334">
    <property type="entry name" value="Pectin_lyas_fold"/>
</dbReference>
<dbReference type="PANTHER" id="PTHR38340">
    <property type="entry name" value="S-LAYER PROTEIN"/>
    <property type="match status" value="1"/>
</dbReference>
<evidence type="ECO:0000256" key="9">
    <source>
        <dbReference type="ARBA" id="ARBA00023180"/>
    </source>
</evidence>
<evidence type="ECO:0000313" key="11">
    <source>
        <dbReference type="EMBL" id="TWT81140.1"/>
    </source>
</evidence>
<comment type="subcellular location">
    <subcellularLocation>
        <location evidence="2">Cell membrane</location>
    </subcellularLocation>
    <subcellularLocation>
        <location evidence="1">Membrane</location>
        <topology evidence="1">Single-pass membrane protein</topology>
    </subcellularLocation>
    <subcellularLocation>
        <location evidence="3">Secreted</location>
    </subcellularLocation>
</comment>
<evidence type="ECO:0000256" key="4">
    <source>
        <dbReference type="ARBA" id="ARBA00022475"/>
    </source>
</evidence>
<dbReference type="InterPro" id="IPR018511">
    <property type="entry name" value="Hemolysin-typ_Ca-bd_CS"/>
</dbReference>
<protein>
    <submittedName>
        <fullName evidence="11">RTX-I toxin determinant A from serotypes 1/9</fullName>
    </submittedName>
</protein>
<dbReference type="Pfam" id="PF00353">
    <property type="entry name" value="HemolysinCabind"/>
    <property type="match status" value="4"/>
</dbReference>
<dbReference type="InterPro" id="IPR055401">
    <property type="entry name" value="CEMIP_beta-hel_dom"/>
</dbReference>
<dbReference type="Pfam" id="PF10162">
    <property type="entry name" value="G8"/>
    <property type="match status" value="1"/>
</dbReference>
<gene>
    <name evidence="11" type="primary">apxIA</name>
    <name evidence="11" type="ORF">CA13_25880</name>
</gene>
<dbReference type="PROSITE" id="PS00330">
    <property type="entry name" value="HEMOLYSIN_CALCIUM"/>
    <property type="match status" value="2"/>
</dbReference>
<dbReference type="SUPFAM" id="SSF51126">
    <property type="entry name" value="Pectin lyase-like"/>
    <property type="match status" value="1"/>
</dbReference>
<accession>A0A5C5Z1T8</accession>
<keyword evidence="6" id="KW-0812">Transmembrane</keyword>
<keyword evidence="5" id="KW-0964">Secreted</keyword>
<dbReference type="InterPro" id="IPR011050">
    <property type="entry name" value="Pectin_lyase_fold/virulence"/>
</dbReference>
<dbReference type="InterPro" id="IPR019316">
    <property type="entry name" value="G8_domain"/>
</dbReference>
<dbReference type="Pfam" id="PF24606">
    <property type="entry name" value="CEMIP_beta-hel"/>
    <property type="match status" value="1"/>
</dbReference>
<evidence type="ECO:0000259" key="10">
    <source>
        <dbReference type="PROSITE" id="PS51484"/>
    </source>
</evidence>
<evidence type="ECO:0000256" key="6">
    <source>
        <dbReference type="ARBA" id="ARBA00022692"/>
    </source>
</evidence>
<dbReference type="GO" id="GO:0005509">
    <property type="term" value="F:calcium ion binding"/>
    <property type="evidence" value="ECO:0007669"/>
    <property type="project" value="InterPro"/>
</dbReference>
<dbReference type="EMBL" id="SJPJ01000001">
    <property type="protein sequence ID" value="TWT81140.1"/>
    <property type="molecule type" value="Genomic_DNA"/>
</dbReference>
<feature type="domain" description="G8" evidence="10">
    <location>
        <begin position="77"/>
        <end position="211"/>
    </location>
</feature>
<dbReference type="Gene3D" id="2.160.20.10">
    <property type="entry name" value="Single-stranded right-handed beta-helix, Pectin lyase-like"/>
    <property type="match status" value="1"/>
</dbReference>
<evidence type="ECO:0000256" key="7">
    <source>
        <dbReference type="ARBA" id="ARBA00022989"/>
    </source>
</evidence>
<dbReference type="AlphaFoldDB" id="A0A5C5Z1T8"/>
<evidence type="ECO:0000256" key="3">
    <source>
        <dbReference type="ARBA" id="ARBA00004613"/>
    </source>
</evidence>
<keyword evidence="7" id="KW-1133">Transmembrane helix</keyword>
<dbReference type="SMART" id="SM01225">
    <property type="entry name" value="G8"/>
    <property type="match status" value="1"/>
</dbReference>
<keyword evidence="9" id="KW-0325">Glycoprotein</keyword>
<comment type="caution">
    <text evidence="11">The sequence shown here is derived from an EMBL/GenBank/DDBJ whole genome shotgun (WGS) entry which is preliminary data.</text>
</comment>
<evidence type="ECO:0000256" key="5">
    <source>
        <dbReference type="ARBA" id="ARBA00022525"/>
    </source>
</evidence>
<name>A0A5C5Z1T8_9BACT</name>
<reference evidence="11 12" key="1">
    <citation type="submission" date="2019-02" db="EMBL/GenBank/DDBJ databases">
        <title>Deep-cultivation of Planctomycetes and their phenomic and genomic characterization uncovers novel biology.</title>
        <authorList>
            <person name="Wiegand S."/>
            <person name="Jogler M."/>
            <person name="Boedeker C."/>
            <person name="Pinto D."/>
            <person name="Vollmers J."/>
            <person name="Rivas-Marin E."/>
            <person name="Kohn T."/>
            <person name="Peeters S.H."/>
            <person name="Heuer A."/>
            <person name="Rast P."/>
            <person name="Oberbeckmann S."/>
            <person name="Bunk B."/>
            <person name="Jeske O."/>
            <person name="Meyerdierks A."/>
            <person name="Storesund J.E."/>
            <person name="Kallscheuer N."/>
            <person name="Luecker S."/>
            <person name="Lage O.M."/>
            <person name="Pohl T."/>
            <person name="Merkel B.J."/>
            <person name="Hornburger P."/>
            <person name="Mueller R.-W."/>
            <person name="Bruemmer F."/>
            <person name="Labrenz M."/>
            <person name="Spormann A.M."/>
            <person name="Op Den Camp H."/>
            <person name="Overmann J."/>
            <person name="Amann R."/>
            <person name="Jetten M.S.M."/>
            <person name="Mascher T."/>
            <person name="Medema M.H."/>
            <person name="Devos D.P."/>
            <person name="Kaster A.-K."/>
            <person name="Ovreas L."/>
            <person name="Rohde M."/>
            <person name="Galperin M.Y."/>
            <person name="Jogler C."/>
        </authorList>
    </citation>
    <scope>NUCLEOTIDE SEQUENCE [LARGE SCALE GENOMIC DNA]</scope>
    <source>
        <strain evidence="11 12">CA13</strain>
    </source>
</reference>
<dbReference type="InterPro" id="IPR001343">
    <property type="entry name" value="Hemolysn_Ca-bd"/>
</dbReference>
<dbReference type="OrthoDB" id="227223at2"/>
<evidence type="ECO:0000313" key="12">
    <source>
        <dbReference type="Proteomes" id="UP000315010"/>
    </source>
</evidence>
<sequence length="953" mass="102027">MVRPNVSPPHTHHRKIQRRMLRVETLEGRRLLSADLMQHHAVQVTESQIITHHDTIPRFGANPTNIAVANGLWSNSTTWSENRVPHADEITSIPHGVEVIYNIDSNVRLDVIEVSGQLEFDQSVDTSLWLNELIVMPSGTLTIGTAESPIAGSVTAEIVFTDTPGSEGHHFKTGSITAPGIDPSQYGNGLIVLGTLNVVGSDKTDFVRAVGDIRGGGVIVNLDGTPVGWLAEDLIVVPETSQTVIRKTPVILNETETSRIVNVSGSELTLSTPLKHNHFGITENSFGIERSAHVANLTRNVVLRSENPDGVRGHVQATGNATFNIANAEFRSLGRTSADSQVADTLFETDGSVFVIGENQVGRYPIHLHHLSNPFLIEGVVINDGLKWGIAIHDTNNGLLQNSIVYDVDGAGVVTENGNEVDNRFINNLVMKVDGGHQAFDARAGAVEARDLQGNRFIEIGADGSGFWLRASAGTFIGNTVYDSASYGFNFNGYYRTADSEFEFRQLDEFSNNETVSSKGGLWFTWSQGQSQIQNYQRQTVSDFLAWHVSHEGVKAYHEANLTFTGVTVIGNSQVSNRNEGSNTIFDARSTTGLWFGSPSYENHNLRLENIQVEGVNTGIVVPLKSGIEGTQIIGAKLRNYINIAMPKDSDAIKVRYENIDFLPSYVGRIANSFPEQVANVWHAETGVILPGSTSSDAPPGVPSNLPLTTQYRESDGRLILRGGDGDESVEVYEADGTVEFRFDGAHAFSIPSNAISIVIFWGAGGNDAFVNNSQVKLMAFGGGGNDRLVGGSRADSLFGEAGDDRIEGRGGDDRLYGGSGNDVILGGEGADKLRGESGNDQIWGGLGSDPIIDGGDGNDELFGDQGDDVIVGGSGNDFGSGGDGDDFVGGGDGHDQLFGGLGNDVLSGGSGNDWLQGDNGHDKLWGGDDDDTLVADPSDWVINGGLGHTTLF</sequence>
<dbReference type="GO" id="GO:0005886">
    <property type="term" value="C:plasma membrane"/>
    <property type="evidence" value="ECO:0007669"/>
    <property type="project" value="UniProtKB-SubCell"/>
</dbReference>
<dbReference type="GO" id="GO:0005576">
    <property type="term" value="C:extracellular region"/>
    <property type="evidence" value="ECO:0007669"/>
    <property type="project" value="UniProtKB-SubCell"/>
</dbReference>